<protein>
    <recommendedName>
        <fullName evidence="4">Cysteine rich repeat-containing protein</fullName>
    </recommendedName>
</protein>
<reference evidence="2 3" key="1">
    <citation type="submission" date="2018-12" db="EMBL/GenBank/DDBJ databases">
        <authorList>
            <person name="Grouzdev D.S."/>
            <person name="Krutkina M.S."/>
        </authorList>
    </citation>
    <scope>NUCLEOTIDE SEQUENCE [LARGE SCALE GENOMIC DNA]</scope>
    <source>
        <strain evidence="2 3">RmlP026</strain>
    </source>
</reference>
<evidence type="ECO:0000313" key="2">
    <source>
        <dbReference type="EMBL" id="RYC30154.1"/>
    </source>
</evidence>
<evidence type="ECO:0000256" key="1">
    <source>
        <dbReference type="SAM" id="SignalP"/>
    </source>
</evidence>
<dbReference type="Proteomes" id="UP000290759">
    <property type="component" value="Unassembled WGS sequence"/>
</dbReference>
<accession>A0A4V1RU73</accession>
<feature type="chain" id="PRO_5020868119" description="Cysteine rich repeat-containing protein" evidence="1">
    <location>
        <begin position="22"/>
        <end position="84"/>
    </location>
</feature>
<proteinExistence type="predicted"/>
<evidence type="ECO:0008006" key="4">
    <source>
        <dbReference type="Google" id="ProtNLM"/>
    </source>
</evidence>
<keyword evidence="3" id="KW-1185">Reference proteome</keyword>
<comment type="caution">
    <text evidence="2">The sequence shown here is derived from an EMBL/GenBank/DDBJ whole genome shotgun (WGS) entry which is preliminary data.</text>
</comment>
<reference evidence="2 3" key="2">
    <citation type="submission" date="2019-02" db="EMBL/GenBank/DDBJ databases">
        <title>'Lichenibacterium ramalinii' gen. nov. sp. nov., 'Lichenibacterium minor' gen. nov. sp. nov.</title>
        <authorList>
            <person name="Pankratov T."/>
        </authorList>
    </citation>
    <scope>NUCLEOTIDE SEQUENCE [LARGE SCALE GENOMIC DNA]</scope>
    <source>
        <strain evidence="2 3">RmlP026</strain>
    </source>
</reference>
<sequence>MRIVGAFSVALVVGLSSPAWAGAENLSPEFRQQAVQACTGDAVRLCPQTLLDEEQTAACMKKFRAQLSPGCRAVYDKGIRTQAH</sequence>
<organism evidence="2 3">
    <name type="scientific">Lichenibacterium minor</name>
    <dbReference type="NCBI Taxonomy" id="2316528"/>
    <lineage>
        <taxon>Bacteria</taxon>
        <taxon>Pseudomonadati</taxon>
        <taxon>Pseudomonadota</taxon>
        <taxon>Alphaproteobacteria</taxon>
        <taxon>Hyphomicrobiales</taxon>
        <taxon>Lichenihabitantaceae</taxon>
        <taxon>Lichenibacterium</taxon>
    </lineage>
</organism>
<evidence type="ECO:0000313" key="3">
    <source>
        <dbReference type="Proteomes" id="UP000290759"/>
    </source>
</evidence>
<gene>
    <name evidence="2" type="ORF">D3273_20435</name>
</gene>
<keyword evidence="1" id="KW-0732">Signal</keyword>
<dbReference type="RefSeq" id="WP_129228747.1">
    <property type="nucleotide sequence ID" value="NZ_QYBB01000031.1"/>
</dbReference>
<name>A0A4V1RU73_9HYPH</name>
<dbReference type="AlphaFoldDB" id="A0A4V1RU73"/>
<dbReference type="OrthoDB" id="7998990at2"/>
<feature type="signal peptide" evidence="1">
    <location>
        <begin position="1"/>
        <end position="21"/>
    </location>
</feature>
<dbReference type="EMBL" id="QYBB01000031">
    <property type="protein sequence ID" value="RYC30154.1"/>
    <property type="molecule type" value="Genomic_DNA"/>
</dbReference>